<dbReference type="InterPro" id="IPR012910">
    <property type="entry name" value="Plug_dom"/>
</dbReference>
<dbReference type="EMBL" id="CP014841">
    <property type="protein sequence ID" value="AND69966.1"/>
    <property type="molecule type" value="Genomic_DNA"/>
</dbReference>
<feature type="domain" description="TonB-dependent receptor-like beta-barrel" evidence="12">
    <location>
        <begin position="423"/>
        <end position="937"/>
    </location>
</feature>
<comment type="similarity">
    <text evidence="8 9">Belongs to the TonB-dependent receptor family.</text>
</comment>
<evidence type="ECO:0000313" key="15">
    <source>
        <dbReference type="Proteomes" id="UP000077255"/>
    </source>
</evidence>
<gene>
    <name evidence="14" type="ORF">ATSB10_25120</name>
</gene>
<dbReference type="PROSITE" id="PS52016">
    <property type="entry name" value="TONB_DEPENDENT_REC_3"/>
    <property type="match status" value="1"/>
</dbReference>
<dbReference type="InterPro" id="IPR039426">
    <property type="entry name" value="TonB-dep_rcpt-like"/>
</dbReference>
<evidence type="ECO:0000256" key="2">
    <source>
        <dbReference type="ARBA" id="ARBA00022448"/>
    </source>
</evidence>
<keyword evidence="11" id="KW-0732">Signal</keyword>
<dbReference type="Gene3D" id="2.40.170.20">
    <property type="entry name" value="TonB-dependent receptor, beta-barrel domain"/>
    <property type="match status" value="1"/>
</dbReference>
<evidence type="ECO:0000313" key="14">
    <source>
        <dbReference type="EMBL" id="AND69966.1"/>
    </source>
</evidence>
<evidence type="ECO:0000256" key="10">
    <source>
        <dbReference type="SAM" id="MobiDB-lite"/>
    </source>
</evidence>
<protein>
    <recommendedName>
        <fullName evidence="16">TonB-dependent receptor</fullName>
    </recommendedName>
</protein>
<keyword evidence="4 8" id="KW-0812">Transmembrane</keyword>
<keyword evidence="7 8" id="KW-0998">Cell outer membrane</keyword>
<evidence type="ECO:0000256" key="7">
    <source>
        <dbReference type="ARBA" id="ARBA00023237"/>
    </source>
</evidence>
<evidence type="ECO:0008006" key="16">
    <source>
        <dbReference type="Google" id="ProtNLM"/>
    </source>
</evidence>
<dbReference type="InterPro" id="IPR000531">
    <property type="entry name" value="Beta-barrel_TonB"/>
</dbReference>
<reference evidence="14 15" key="1">
    <citation type="submission" date="2016-02" db="EMBL/GenBank/DDBJ databases">
        <title>Complete genome sequencing and analysis of ATSB10, Dyella thiooxydans isolated from rhizosphere soil of sunflower (Helianthus annuus L.).</title>
        <authorList>
            <person name="Lee Y."/>
            <person name="Hwangbo K."/>
            <person name="Chung H."/>
            <person name="Yoo J."/>
            <person name="Kim K.Y."/>
            <person name="Sa T.M."/>
            <person name="Um Y."/>
            <person name="Madhaiyan M."/>
        </authorList>
    </citation>
    <scope>NUCLEOTIDE SEQUENCE [LARGE SCALE GENOMIC DNA]</scope>
    <source>
        <strain evidence="14 15">ATSB10</strain>
    </source>
</reference>
<evidence type="ECO:0000256" key="6">
    <source>
        <dbReference type="ARBA" id="ARBA00023136"/>
    </source>
</evidence>
<feature type="chain" id="PRO_5007818585" description="TonB-dependent receptor" evidence="11">
    <location>
        <begin position="27"/>
        <end position="974"/>
    </location>
</feature>
<evidence type="ECO:0000259" key="13">
    <source>
        <dbReference type="Pfam" id="PF07715"/>
    </source>
</evidence>
<comment type="subcellular location">
    <subcellularLocation>
        <location evidence="1 8">Cell outer membrane</location>
        <topology evidence="1 8">Multi-pass membrane protein</topology>
    </subcellularLocation>
</comment>
<dbReference type="PANTHER" id="PTHR47234">
    <property type="match status" value="1"/>
</dbReference>
<proteinExistence type="inferred from homology"/>
<dbReference type="Proteomes" id="UP000077255">
    <property type="component" value="Chromosome"/>
</dbReference>
<dbReference type="KEGG" id="dtx:ATSB10_25120"/>
<feature type="signal peptide" evidence="11">
    <location>
        <begin position="1"/>
        <end position="26"/>
    </location>
</feature>
<feature type="region of interest" description="Disordered" evidence="10">
    <location>
        <begin position="32"/>
        <end position="57"/>
    </location>
</feature>
<sequence length="974" mass="104375">MMFNKKPLHGAIKLALAIGMAGVTFSAAGHPQAQSAGQDQTGASAGQSAKNQKKETTQLQTIVVTGSRLPSVTITASSPVTQVDAKQFKVTGTTSVDQLVNQMPQMSPYFDQFQNNGATGYPTADLRGLGTNRTLVLIDGQRVQAGSAFAVDLSQIPAALVKRVDILTGGASAVYGADAVAGVVNFVLNDDFEGLQFDYDMSGYQHDNRNKYMQGLETKAGFNAPNGNTGFDGKTRTADVIFGGKFAEGAGHAMGWVSVQKTDGVVQGSRDYSACALNVAGTACGGSGTAPTPNFYVFDHNFNGDLAHFDTATNKFVPGIGQTYNYAPLNYYQRPDTRVNVGTSIKYHVNDAFEPYMDFMYTHRRSEFQFAESGTFFGQTLSIDCAKDAALVGSLCTDLAPAYNLDTTQPLTVYVGKRNVEGGPRDTSATDDSYRAVLGAKGDINLNWSYNVAGVLGETTDTQVGTGDLLSDRIAPALMGCPAGSYSGCIPYNVWQPNGVTAAAAKNLQGTSLLQTRTRLMDFNGYVSGDFGYSLPWADGDPITLVAGTEWRKENFNFNADSNSQAGNFAGSGGPSLPLSGQISVRELYTEAGVPLVENVGVLKSLGLDLGYRYSHYKLSGSSNTFKIGFGSNFNDVFRIRGGFNRAVRAPNVSELFSTNQIQLFNGSDGCAGATPTFTAAQCLNTGVTAAQYGHVPDSPAGQFNQYTGGSQSLKPEKADTYTLGVAVTPMENMETSLDFYDIKIKNTIAAIGAQTILDFCATTGDSFLCNKVHRNPATGDLWLGQTGRVDNLTDNFGNLETRGLDLNASYKWSMLGGQARASLVGTRLLNYKVDPLPGVNSQAQYDCAGKISPGLACDNPKWRHIVNLSYSRDWWSVNVRWRYFGAVHYSNTDGSALTQDKLLAGSHQISAYNWLDLSGSFKLAKRVDLTVGVNNVTDRQPPLVGHTLVFNANTPGGYDELGRYFFSNISVKL</sequence>
<dbReference type="GO" id="GO:0009279">
    <property type="term" value="C:cell outer membrane"/>
    <property type="evidence" value="ECO:0007669"/>
    <property type="project" value="UniProtKB-SubCell"/>
</dbReference>
<dbReference type="Pfam" id="PF07715">
    <property type="entry name" value="Plug"/>
    <property type="match status" value="1"/>
</dbReference>
<evidence type="ECO:0000256" key="5">
    <source>
        <dbReference type="ARBA" id="ARBA00023077"/>
    </source>
</evidence>
<accession>A0A160N265</accession>
<dbReference type="AlphaFoldDB" id="A0A160N265"/>
<feature type="domain" description="TonB-dependent receptor plug" evidence="13">
    <location>
        <begin position="76"/>
        <end position="183"/>
    </location>
</feature>
<name>A0A160N265_9GAMM</name>
<evidence type="ECO:0000256" key="11">
    <source>
        <dbReference type="SAM" id="SignalP"/>
    </source>
</evidence>
<dbReference type="RefSeq" id="WP_157469228.1">
    <property type="nucleotide sequence ID" value="NZ_CP014841.1"/>
</dbReference>
<keyword evidence="2 8" id="KW-0813">Transport</keyword>
<keyword evidence="6 8" id="KW-0472">Membrane</keyword>
<keyword evidence="3 8" id="KW-1134">Transmembrane beta strand</keyword>
<dbReference type="Gene3D" id="2.170.130.10">
    <property type="entry name" value="TonB-dependent receptor, plug domain"/>
    <property type="match status" value="1"/>
</dbReference>
<evidence type="ECO:0000256" key="1">
    <source>
        <dbReference type="ARBA" id="ARBA00004571"/>
    </source>
</evidence>
<evidence type="ECO:0000259" key="12">
    <source>
        <dbReference type="Pfam" id="PF00593"/>
    </source>
</evidence>
<organism evidence="14 15">
    <name type="scientific">Dyella thiooxydans</name>
    <dbReference type="NCBI Taxonomy" id="445710"/>
    <lineage>
        <taxon>Bacteria</taxon>
        <taxon>Pseudomonadati</taxon>
        <taxon>Pseudomonadota</taxon>
        <taxon>Gammaproteobacteria</taxon>
        <taxon>Lysobacterales</taxon>
        <taxon>Rhodanobacteraceae</taxon>
        <taxon>Dyella</taxon>
    </lineage>
</organism>
<feature type="compositionally biased region" description="Polar residues" evidence="10">
    <location>
        <begin position="32"/>
        <end position="50"/>
    </location>
</feature>
<dbReference type="SUPFAM" id="SSF56935">
    <property type="entry name" value="Porins"/>
    <property type="match status" value="1"/>
</dbReference>
<keyword evidence="5 9" id="KW-0798">TonB box</keyword>
<dbReference type="InterPro" id="IPR037066">
    <property type="entry name" value="Plug_dom_sf"/>
</dbReference>
<keyword evidence="15" id="KW-1185">Reference proteome</keyword>
<dbReference type="OrthoDB" id="6276154at2"/>
<dbReference type="InterPro" id="IPR036942">
    <property type="entry name" value="Beta-barrel_TonB_sf"/>
</dbReference>
<dbReference type="Pfam" id="PF00593">
    <property type="entry name" value="TonB_dep_Rec_b-barrel"/>
    <property type="match status" value="1"/>
</dbReference>
<dbReference type="PATRIC" id="fig|445710.3.peg.2507"/>
<dbReference type="STRING" id="445710.ATSB10_25120"/>
<evidence type="ECO:0000256" key="9">
    <source>
        <dbReference type="RuleBase" id="RU003357"/>
    </source>
</evidence>
<evidence type="ECO:0000256" key="3">
    <source>
        <dbReference type="ARBA" id="ARBA00022452"/>
    </source>
</evidence>
<dbReference type="PANTHER" id="PTHR47234:SF2">
    <property type="entry name" value="TONB-DEPENDENT RECEPTOR"/>
    <property type="match status" value="1"/>
</dbReference>
<evidence type="ECO:0000256" key="4">
    <source>
        <dbReference type="ARBA" id="ARBA00022692"/>
    </source>
</evidence>
<evidence type="ECO:0000256" key="8">
    <source>
        <dbReference type="PROSITE-ProRule" id="PRU01360"/>
    </source>
</evidence>